<feature type="domain" description="Acyl-CoA dehydrogenase/oxidase N-terminal" evidence="7">
    <location>
        <begin position="5"/>
        <end position="118"/>
    </location>
</feature>
<evidence type="ECO:0000256" key="3">
    <source>
        <dbReference type="ARBA" id="ARBA00022630"/>
    </source>
</evidence>
<evidence type="ECO:0000313" key="9">
    <source>
        <dbReference type="Proteomes" id="UP000218231"/>
    </source>
</evidence>
<keyword evidence="9" id="KW-1185">Reference proteome</keyword>
<dbReference type="InterPro" id="IPR009075">
    <property type="entry name" value="AcylCo_DH/oxidase_C"/>
</dbReference>
<dbReference type="SUPFAM" id="SSF56645">
    <property type="entry name" value="Acyl-CoA dehydrogenase NM domain-like"/>
    <property type="match status" value="1"/>
</dbReference>
<evidence type="ECO:0000256" key="1">
    <source>
        <dbReference type="ARBA" id="ARBA00001974"/>
    </source>
</evidence>
<accession>A0A2A2M2G9</accession>
<dbReference type="InterPro" id="IPR013786">
    <property type="entry name" value="AcylCoA_DH/ox_N"/>
</dbReference>
<feature type="domain" description="Acyl-CoA dehydrogenase/oxidase C-terminal" evidence="6">
    <location>
        <begin position="205"/>
        <end position="349"/>
    </location>
</feature>
<comment type="cofactor">
    <cofactor evidence="1">
        <name>FAD</name>
        <dbReference type="ChEBI" id="CHEBI:57692"/>
    </cofactor>
</comment>
<protein>
    <recommendedName>
        <fullName evidence="10">Acyl-CoA dehydrogenase/oxidase C-terminal domain-containing protein</fullName>
    </recommendedName>
</protein>
<dbReference type="InterPro" id="IPR009100">
    <property type="entry name" value="AcylCoA_DH/oxidase_NM_dom_sf"/>
</dbReference>
<dbReference type="Pfam" id="PF00441">
    <property type="entry name" value="Acyl-CoA_dh_1"/>
    <property type="match status" value="1"/>
</dbReference>
<keyword evidence="3" id="KW-0285">Flavoprotein</keyword>
<sequence length="451" mass="47686">MAVLTEEQTMLRDMAREWGDNESPVTAFRRLRNAAPAEGFDVNAWGDMGQMGWGGIVVPEAHGGSEFGYLSLGMVIEQLGRTLVAHPLGSTGPAATAIVLGDSDAAKSEWLPRIASGEAVATLAIDEGPLHGGAIGTRVEDGRLTGTKAFVAEGDSAAAFVVAAADGLYLVAGDEGVTRSTRRMADARSHAEVRFDKAPATRLGGTDLTAKIVDHATALVTAEMLGLAEQAFATTNDYLKTRVQFGQQLSTFQALQHRMAKMLTELELMRSVVEGALEAIDARRSDLSQSVSLAKAVAGDTLRLVSREMIQLHGGIGMTDEHDAGFYMKRAAVLEAMWGNAAFHRERFAQLAGAISACAATSASTGRIDPSAIPSIIVPAKRRAIRLERSTIAVRTIAGRPDSAVVRSSGARSANCTSSSVAIVLDSRCQWLPPVSSASRCASLIVSKLRR</sequence>
<dbReference type="Gene3D" id="2.40.110.10">
    <property type="entry name" value="Butyryl-CoA Dehydrogenase, subunit A, domain 2"/>
    <property type="match status" value="1"/>
</dbReference>
<keyword evidence="5" id="KW-0560">Oxidoreductase</keyword>
<evidence type="ECO:0008006" key="10">
    <source>
        <dbReference type="Google" id="ProtNLM"/>
    </source>
</evidence>
<proteinExistence type="inferred from homology"/>
<keyword evidence="4" id="KW-0274">FAD</keyword>
<dbReference type="Pfam" id="PF02771">
    <property type="entry name" value="Acyl-CoA_dh_N"/>
    <property type="match status" value="1"/>
</dbReference>
<gene>
    <name evidence="8" type="ORF">WR25_13115</name>
</gene>
<dbReference type="EMBL" id="LIAE01006198">
    <property type="protein sequence ID" value="PAV92437.1"/>
    <property type="molecule type" value="Genomic_DNA"/>
</dbReference>
<dbReference type="PANTHER" id="PTHR43884">
    <property type="entry name" value="ACYL-COA DEHYDROGENASE"/>
    <property type="match status" value="1"/>
</dbReference>
<evidence type="ECO:0000256" key="2">
    <source>
        <dbReference type="ARBA" id="ARBA00009347"/>
    </source>
</evidence>
<name>A0A2A2M2G9_9BILA</name>
<dbReference type="OrthoDB" id="354at2759"/>
<comment type="similarity">
    <text evidence="2">Belongs to the acyl-CoA dehydrogenase family.</text>
</comment>
<evidence type="ECO:0000256" key="4">
    <source>
        <dbReference type="ARBA" id="ARBA00022827"/>
    </source>
</evidence>
<comment type="caution">
    <text evidence="8">The sequence shown here is derived from an EMBL/GenBank/DDBJ whole genome shotgun (WGS) entry which is preliminary data.</text>
</comment>
<dbReference type="InterPro" id="IPR037069">
    <property type="entry name" value="AcylCoA_DH/ox_N_sf"/>
</dbReference>
<dbReference type="Gene3D" id="1.20.140.10">
    <property type="entry name" value="Butyryl-CoA Dehydrogenase, subunit A, domain 3"/>
    <property type="match status" value="1"/>
</dbReference>
<reference evidence="8 9" key="1">
    <citation type="journal article" date="2017" name="Curr. Biol.">
        <title>Genome architecture and evolution of a unichromosomal asexual nematode.</title>
        <authorList>
            <person name="Fradin H."/>
            <person name="Zegar C."/>
            <person name="Gutwein M."/>
            <person name="Lucas J."/>
            <person name="Kovtun M."/>
            <person name="Corcoran D."/>
            <person name="Baugh L.R."/>
            <person name="Kiontke K."/>
            <person name="Gunsalus K."/>
            <person name="Fitch D.H."/>
            <person name="Piano F."/>
        </authorList>
    </citation>
    <scope>NUCLEOTIDE SEQUENCE [LARGE SCALE GENOMIC DNA]</scope>
    <source>
        <strain evidence="8">PF1309</strain>
    </source>
</reference>
<evidence type="ECO:0000259" key="7">
    <source>
        <dbReference type="Pfam" id="PF02771"/>
    </source>
</evidence>
<evidence type="ECO:0000259" key="6">
    <source>
        <dbReference type="Pfam" id="PF00441"/>
    </source>
</evidence>
<dbReference type="GO" id="GO:0050660">
    <property type="term" value="F:flavin adenine dinucleotide binding"/>
    <property type="evidence" value="ECO:0007669"/>
    <property type="project" value="InterPro"/>
</dbReference>
<dbReference type="GO" id="GO:0003995">
    <property type="term" value="F:acyl-CoA dehydrogenase activity"/>
    <property type="evidence" value="ECO:0007669"/>
    <property type="project" value="TreeGrafter"/>
</dbReference>
<dbReference type="Proteomes" id="UP000218231">
    <property type="component" value="Unassembled WGS sequence"/>
</dbReference>
<organism evidence="8 9">
    <name type="scientific">Diploscapter pachys</name>
    <dbReference type="NCBI Taxonomy" id="2018661"/>
    <lineage>
        <taxon>Eukaryota</taxon>
        <taxon>Metazoa</taxon>
        <taxon>Ecdysozoa</taxon>
        <taxon>Nematoda</taxon>
        <taxon>Chromadorea</taxon>
        <taxon>Rhabditida</taxon>
        <taxon>Rhabditina</taxon>
        <taxon>Rhabditomorpha</taxon>
        <taxon>Rhabditoidea</taxon>
        <taxon>Rhabditidae</taxon>
        <taxon>Diploscapter</taxon>
    </lineage>
</organism>
<dbReference type="InterPro" id="IPR036250">
    <property type="entry name" value="AcylCo_DH-like_C"/>
</dbReference>
<dbReference type="Gene3D" id="1.10.540.10">
    <property type="entry name" value="Acyl-CoA dehydrogenase/oxidase, N-terminal domain"/>
    <property type="match status" value="1"/>
</dbReference>
<dbReference type="SUPFAM" id="SSF47203">
    <property type="entry name" value="Acyl-CoA dehydrogenase C-terminal domain-like"/>
    <property type="match status" value="1"/>
</dbReference>
<evidence type="ECO:0000256" key="5">
    <source>
        <dbReference type="ARBA" id="ARBA00023002"/>
    </source>
</evidence>
<evidence type="ECO:0000313" key="8">
    <source>
        <dbReference type="EMBL" id="PAV92437.1"/>
    </source>
</evidence>
<dbReference type="PANTHER" id="PTHR43884:SF20">
    <property type="entry name" value="ACYL-COA DEHYDROGENASE FADE28"/>
    <property type="match status" value="1"/>
</dbReference>
<dbReference type="AlphaFoldDB" id="A0A2A2M2G9"/>
<dbReference type="InterPro" id="IPR046373">
    <property type="entry name" value="Acyl-CoA_Oxase/DH_mid-dom_sf"/>
</dbReference>
<dbReference type="STRING" id="2018661.A0A2A2M2G9"/>
<dbReference type="CDD" id="cd00567">
    <property type="entry name" value="ACAD"/>
    <property type="match status" value="1"/>
</dbReference>